<dbReference type="AlphaFoldDB" id="A0A1I6Q1E5"/>
<dbReference type="OrthoDB" id="9769590at2"/>
<dbReference type="InterPro" id="IPR007383">
    <property type="entry name" value="DUF445"/>
</dbReference>
<evidence type="ECO:0000313" key="2">
    <source>
        <dbReference type="Proteomes" id="UP000198852"/>
    </source>
</evidence>
<sequence>MKAVATAFLLVATAVYFFARWQENAGAGAWVGYVRAAAEAGMVGALADWFAVTALFRRPLGLPIPHTAIIPTRKDTIGRSLGDFVGTNFLAEDVVRDKLRSAGISRRIGLWLDDDEHAERVTSELATAVRGAVRVLRDDDVQAIIEHGVVRKLVDQQWGPPLGRILGQVFSDGSHHKLVDLVCDRAYDWVRDNHETVLRVVSQRAPSWSPKFVDAMLADKIYAEVLSFAWAVRTDSEHPMRQAVDRFLVEFAHDLQHDEKTMAKAEQIKHQVLEHPEVQNLVSSAWGTAKKMLLDAAEDPSSELRVRVRDGLRSLGARLHAEPELREKVDGWLEGAATYVVSNYRDELTTLITDTVERWDAQETSRKIELQVGRDLQFIRINGTVVGALAGLAIYAISELLI</sequence>
<accession>A0A1I6Q1E5</accession>
<dbReference type="PANTHER" id="PTHR38442:SF1">
    <property type="entry name" value="INNER MEMBRANE PROTEIN"/>
    <property type="match status" value="1"/>
</dbReference>
<name>A0A1I6Q1E5_9PSEU</name>
<keyword evidence="2" id="KW-1185">Reference proteome</keyword>
<dbReference type="Proteomes" id="UP000198852">
    <property type="component" value="Unassembled WGS sequence"/>
</dbReference>
<dbReference type="Pfam" id="PF04286">
    <property type="entry name" value="DUF445"/>
    <property type="match status" value="1"/>
</dbReference>
<dbReference type="RefSeq" id="WP_093414394.1">
    <property type="nucleotide sequence ID" value="NZ_FOZX01000001.1"/>
</dbReference>
<dbReference type="EMBL" id="FOZX01000001">
    <property type="protein sequence ID" value="SFS46321.1"/>
    <property type="molecule type" value="Genomic_DNA"/>
</dbReference>
<dbReference type="PANTHER" id="PTHR38442">
    <property type="entry name" value="INNER MEMBRANE PROTEIN-RELATED"/>
    <property type="match status" value="1"/>
</dbReference>
<proteinExistence type="predicted"/>
<evidence type="ECO:0000313" key="1">
    <source>
        <dbReference type="EMBL" id="SFS46321.1"/>
    </source>
</evidence>
<dbReference type="STRING" id="95161.SAMN05660874_01307"/>
<organism evidence="1 2">
    <name type="scientific">Saccharopolyspora flava</name>
    <dbReference type="NCBI Taxonomy" id="95161"/>
    <lineage>
        <taxon>Bacteria</taxon>
        <taxon>Bacillati</taxon>
        <taxon>Actinomycetota</taxon>
        <taxon>Actinomycetes</taxon>
        <taxon>Pseudonocardiales</taxon>
        <taxon>Pseudonocardiaceae</taxon>
        <taxon>Saccharopolyspora</taxon>
    </lineage>
</organism>
<protein>
    <submittedName>
        <fullName evidence="1">Uncharacterized membrane-anchored protein YjiN, DUF445 family</fullName>
    </submittedName>
</protein>
<reference evidence="2" key="1">
    <citation type="submission" date="2016-10" db="EMBL/GenBank/DDBJ databases">
        <authorList>
            <person name="Varghese N."/>
            <person name="Submissions S."/>
        </authorList>
    </citation>
    <scope>NUCLEOTIDE SEQUENCE [LARGE SCALE GENOMIC DNA]</scope>
    <source>
        <strain evidence="2">DSM 44771</strain>
    </source>
</reference>
<dbReference type="GO" id="GO:0005886">
    <property type="term" value="C:plasma membrane"/>
    <property type="evidence" value="ECO:0007669"/>
    <property type="project" value="TreeGrafter"/>
</dbReference>
<gene>
    <name evidence="1" type="ORF">SAMN05660874_01307</name>
</gene>